<dbReference type="WBParaSite" id="nRc.2.0.1.t46296-RA">
    <property type="protein sequence ID" value="nRc.2.0.1.t46296-RA"/>
    <property type="gene ID" value="nRc.2.0.1.g46296"/>
</dbReference>
<organism evidence="1 2">
    <name type="scientific">Romanomermis culicivorax</name>
    <name type="common">Nematode worm</name>
    <dbReference type="NCBI Taxonomy" id="13658"/>
    <lineage>
        <taxon>Eukaryota</taxon>
        <taxon>Metazoa</taxon>
        <taxon>Ecdysozoa</taxon>
        <taxon>Nematoda</taxon>
        <taxon>Enoplea</taxon>
        <taxon>Dorylaimia</taxon>
        <taxon>Mermithida</taxon>
        <taxon>Mermithoidea</taxon>
        <taxon>Mermithidae</taxon>
        <taxon>Romanomermis</taxon>
    </lineage>
</organism>
<reference evidence="2" key="1">
    <citation type="submission" date="2022-11" db="UniProtKB">
        <authorList>
            <consortium name="WormBaseParasite"/>
        </authorList>
    </citation>
    <scope>IDENTIFICATION</scope>
</reference>
<keyword evidence="1" id="KW-1185">Reference proteome</keyword>
<dbReference type="Proteomes" id="UP000887565">
    <property type="component" value="Unplaced"/>
</dbReference>
<evidence type="ECO:0000313" key="2">
    <source>
        <dbReference type="WBParaSite" id="nRc.2.0.1.t46296-RA"/>
    </source>
</evidence>
<protein>
    <submittedName>
        <fullName evidence="2">Uncharacterized protein</fullName>
    </submittedName>
</protein>
<evidence type="ECO:0000313" key="1">
    <source>
        <dbReference type="Proteomes" id="UP000887565"/>
    </source>
</evidence>
<dbReference type="AlphaFoldDB" id="A0A915L969"/>
<accession>A0A915L969</accession>
<name>A0A915L969_ROMCU</name>
<sequence length="105" mass="11924">MSFNSDNTKVESVTFNYLLHFGESPQQLTMDVNKLYSGTVCMNVSTNKKFFVAVIHGKYSVSLIKYLLKLNAKGLIFILCCDRVTLFVTFAVSKKHGFHAFIFNL</sequence>
<proteinExistence type="predicted"/>